<keyword evidence="2" id="KW-1185">Reference proteome</keyword>
<evidence type="ECO:0000313" key="2">
    <source>
        <dbReference type="Proteomes" id="UP000004508"/>
    </source>
</evidence>
<organism evidence="1 2">
    <name type="scientific">Ktedonobacter racemifer DSM 44963</name>
    <dbReference type="NCBI Taxonomy" id="485913"/>
    <lineage>
        <taxon>Bacteria</taxon>
        <taxon>Bacillati</taxon>
        <taxon>Chloroflexota</taxon>
        <taxon>Ktedonobacteria</taxon>
        <taxon>Ktedonobacterales</taxon>
        <taxon>Ktedonobacteraceae</taxon>
        <taxon>Ktedonobacter</taxon>
    </lineage>
</organism>
<proteinExistence type="predicted"/>
<protein>
    <submittedName>
        <fullName evidence="1">ATP-dependent exoDNAse beta subunit</fullName>
    </submittedName>
</protein>
<dbReference type="InParanoid" id="D6TW11"/>
<dbReference type="STRING" id="485913.Krac_5426"/>
<reference evidence="1 2" key="1">
    <citation type="journal article" date="2011" name="Stand. Genomic Sci.">
        <title>Non-contiguous finished genome sequence and contextual data of the filamentous soil bacterium Ktedonobacter racemifer type strain (SOSP1-21).</title>
        <authorList>
            <person name="Chang Y.J."/>
            <person name="Land M."/>
            <person name="Hauser L."/>
            <person name="Chertkov O."/>
            <person name="Del Rio T.G."/>
            <person name="Nolan M."/>
            <person name="Copeland A."/>
            <person name="Tice H."/>
            <person name="Cheng J.F."/>
            <person name="Lucas S."/>
            <person name="Han C."/>
            <person name="Goodwin L."/>
            <person name="Pitluck S."/>
            <person name="Ivanova N."/>
            <person name="Ovchinikova G."/>
            <person name="Pati A."/>
            <person name="Chen A."/>
            <person name="Palaniappan K."/>
            <person name="Mavromatis K."/>
            <person name="Liolios K."/>
            <person name="Brettin T."/>
            <person name="Fiebig A."/>
            <person name="Rohde M."/>
            <person name="Abt B."/>
            <person name="Goker M."/>
            <person name="Detter J.C."/>
            <person name="Woyke T."/>
            <person name="Bristow J."/>
            <person name="Eisen J.A."/>
            <person name="Markowitz V."/>
            <person name="Hugenholtz P."/>
            <person name="Kyrpides N.C."/>
            <person name="Klenk H.P."/>
            <person name="Lapidus A."/>
        </authorList>
    </citation>
    <scope>NUCLEOTIDE SEQUENCE [LARGE SCALE GENOMIC DNA]</scope>
    <source>
        <strain evidence="2">DSM 44963</strain>
    </source>
</reference>
<dbReference type="Proteomes" id="UP000004508">
    <property type="component" value="Unassembled WGS sequence"/>
</dbReference>
<comment type="caution">
    <text evidence="1">The sequence shown here is derived from an EMBL/GenBank/DDBJ whole genome shotgun (WGS) entry which is preliminary data.</text>
</comment>
<dbReference type="EMBL" id="ADVG01000003">
    <property type="protein sequence ID" value="EFH84394.1"/>
    <property type="molecule type" value="Genomic_DNA"/>
</dbReference>
<name>D6TW11_KTERA</name>
<sequence length="61" mass="6880">MVQRFEQASDARWITLPKNILINLEVFSQPFVFVHRSHSFAAFRQGSDGRDATDVTGSVTP</sequence>
<gene>
    <name evidence="1" type="ORF">Krac_5426</name>
</gene>
<evidence type="ECO:0000313" key="1">
    <source>
        <dbReference type="EMBL" id="EFH84394.1"/>
    </source>
</evidence>
<dbReference type="AlphaFoldDB" id="D6TW11"/>
<accession>D6TW11</accession>